<dbReference type="Gene3D" id="3.30.980.10">
    <property type="entry name" value="Threonyl-trna Synthetase, Chain A, domain 2"/>
    <property type="match status" value="1"/>
</dbReference>
<dbReference type="CDD" id="cd01667">
    <property type="entry name" value="TGS_ThrRS"/>
    <property type="match status" value="1"/>
</dbReference>
<feature type="domain" description="TGS" evidence="15">
    <location>
        <begin position="1"/>
        <end position="61"/>
    </location>
</feature>
<accession>A0A368ZII5</accession>
<dbReference type="GO" id="GO:0000049">
    <property type="term" value="F:tRNA binding"/>
    <property type="evidence" value="ECO:0007669"/>
    <property type="project" value="UniProtKB-KW"/>
</dbReference>
<evidence type="ECO:0000256" key="12">
    <source>
        <dbReference type="ARBA" id="ARBA00049515"/>
    </source>
</evidence>
<evidence type="ECO:0000256" key="13">
    <source>
        <dbReference type="HAMAP-Rule" id="MF_00184"/>
    </source>
</evidence>
<comment type="similarity">
    <text evidence="1 13">Belongs to the class-II aminoacyl-tRNA synthetase family.</text>
</comment>
<keyword evidence="11 13" id="KW-0030">Aminoacyl-tRNA synthetase</keyword>
<dbReference type="FunFam" id="3.30.980.10:FF:000005">
    <property type="entry name" value="Threonyl-tRNA synthetase, mitochondrial"/>
    <property type="match status" value="1"/>
</dbReference>
<proteinExistence type="inferred from homology"/>
<organism evidence="16 17">
    <name type="scientific">Winogradskyella arenosi</name>
    <dbReference type="NCBI Taxonomy" id="533325"/>
    <lineage>
        <taxon>Bacteria</taxon>
        <taxon>Pseudomonadati</taxon>
        <taxon>Bacteroidota</taxon>
        <taxon>Flavobacteriia</taxon>
        <taxon>Flavobacteriales</taxon>
        <taxon>Flavobacteriaceae</taxon>
        <taxon>Winogradskyella</taxon>
    </lineage>
</organism>
<dbReference type="SUPFAM" id="SSF55186">
    <property type="entry name" value="ThrRS/AlaRS common domain"/>
    <property type="match status" value="1"/>
</dbReference>
<dbReference type="CDD" id="cd00771">
    <property type="entry name" value="ThrRS_core"/>
    <property type="match status" value="1"/>
</dbReference>
<reference evidence="16 17" key="1">
    <citation type="submission" date="2018-07" db="EMBL/GenBank/DDBJ databases">
        <title>Genomic Encyclopedia of Type Strains, Phase III (KMG-III): the genomes of soil and plant-associated and newly described type strains.</title>
        <authorList>
            <person name="Whitman W."/>
        </authorList>
    </citation>
    <scope>NUCLEOTIDE SEQUENCE [LARGE SCALE GENOMIC DNA]</scope>
    <source>
        <strain evidence="16 17">CECT 7958</strain>
    </source>
</reference>
<name>A0A368ZII5_9FLAO</name>
<feature type="domain" description="Aminoacyl-transfer RNA synthetases class-II family profile" evidence="14">
    <location>
        <begin position="241"/>
        <end position="540"/>
    </location>
</feature>
<dbReference type="GO" id="GO:0005524">
    <property type="term" value="F:ATP binding"/>
    <property type="evidence" value="ECO:0007669"/>
    <property type="project" value="UniProtKB-UniRule"/>
</dbReference>
<dbReference type="OrthoDB" id="9802304at2"/>
<evidence type="ECO:0000259" key="15">
    <source>
        <dbReference type="PROSITE" id="PS51880"/>
    </source>
</evidence>
<evidence type="ECO:0000256" key="4">
    <source>
        <dbReference type="ARBA" id="ARBA00022598"/>
    </source>
</evidence>
<dbReference type="HAMAP" id="MF_00184">
    <property type="entry name" value="Thr_tRNA_synth"/>
    <property type="match status" value="1"/>
</dbReference>
<keyword evidence="3 13" id="KW-0820">tRNA-binding</keyword>
<keyword evidence="10 13" id="KW-0648">Protein biosynthesis</keyword>
<dbReference type="InterPro" id="IPR012676">
    <property type="entry name" value="TGS-like"/>
</dbReference>
<evidence type="ECO:0000256" key="8">
    <source>
        <dbReference type="ARBA" id="ARBA00022840"/>
    </source>
</evidence>
<comment type="subcellular location">
    <subcellularLocation>
        <location evidence="13">Cytoplasm</location>
    </subcellularLocation>
</comment>
<dbReference type="InterPro" id="IPR004095">
    <property type="entry name" value="TGS"/>
</dbReference>
<dbReference type="PANTHER" id="PTHR11451:SF44">
    <property type="entry name" value="THREONINE--TRNA LIGASE, CHLOROPLASTIC_MITOCHONDRIAL 2"/>
    <property type="match status" value="1"/>
</dbReference>
<dbReference type="Pfam" id="PF00587">
    <property type="entry name" value="tRNA-synt_2b"/>
    <property type="match status" value="1"/>
</dbReference>
<dbReference type="SUPFAM" id="SSF81271">
    <property type="entry name" value="TGS-like"/>
    <property type="match status" value="1"/>
</dbReference>
<keyword evidence="2 13" id="KW-0963">Cytoplasm</keyword>
<dbReference type="PRINTS" id="PR01047">
    <property type="entry name" value="TRNASYNTHTHR"/>
</dbReference>
<keyword evidence="6 13" id="KW-0547">Nucleotide-binding</keyword>
<evidence type="ECO:0000256" key="5">
    <source>
        <dbReference type="ARBA" id="ARBA00022723"/>
    </source>
</evidence>
<comment type="cofactor">
    <cofactor evidence="13">
        <name>Zn(2+)</name>
        <dbReference type="ChEBI" id="CHEBI:29105"/>
    </cofactor>
    <text evidence="13">Binds 1 zinc ion per subunit.</text>
</comment>
<dbReference type="Gene3D" id="3.30.930.10">
    <property type="entry name" value="Bira Bifunctional Protein, Domain 2"/>
    <property type="match status" value="1"/>
</dbReference>
<keyword evidence="17" id="KW-1185">Reference proteome</keyword>
<comment type="catalytic activity">
    <reaction evidence="12 13">
        <text>tRNA(Thr) + L-threonine + ATP = L-threonyl-tRNA(Thr) + AMP + diphosphate + H(+)</text>
        <dbReference type="Rhea" id="RHEA:24624"/>
        <dbReference type="Rhea" id="RHEA-COMP:9670"/>
        <dbReference type="Rhea" id="RHEA-COMP:9704"/>
        <dbReference type="ChEBI" id="CHEBI:15378"/>
        <dbReference type="ChEBI" id="CHEBI:30616"/>
        <dbReference type="ChEBI" id="CHEBI:33019"/>
        <dbReference type="ChEBI" id="CHEBI:57926"/>
        <dbReference type="ChEBI" id="CHEBI:78442"/>
        <dbReference type="ChEBI" id="CHEBI:78534"/>
        <dbReference type="ChEBI" id="CHEBI:456215"/>
        <dbReference type="EC" id="6.1.1.3"/>
    </reaction>
</comment>
<dbReference type="NCBIfam" id="TIGR00418">
    <property type="entry name" value="thrS"/>
    <property type="match status" value="1"/>
</dbReference>
<evidence type="ECO:0000313" key="17">
    <source>
        <dbReference type="Proteomes" id="UP000253436"/>
    </source>
</evidence>
<dbReference type="Gene3D" id="3.30.54.20">
    <property type="match status" value="1"/>
</dbReference>
<feature type="binding site" evidence="13">
    <location>
        <position position="387"/>
    </location>
    <ligand>
        <name>Zn(2+)</name>
        <dbReference type="ChEBI" id="CHEBI:29105"/>
        <note>catalytic</note>
    </ligand>
</feature>
<evidence type="ECO:0000256" key="7">
    <source>
        <dbReference type="ARBA" id="ARBA00022833"/>
    </source>
</evidence>
<dbReference type="InterPro" id="IPR006195">
    <property type="entry name" value="aa-tRNA-synth_II"/>
</dbReference>
<evidence type="ECO:0000256" key="11">
    <source>
        <dbReference type="ARBA" id="ARBA00023146"/>
    </source>
</evidence>
<dbReference type="PANTHER" id="PTHR11451">
    <property type="entry name" value="THREONINE-TRNA LIGASE"/>
    <property type="match status" value="1"/>
</dbReference>
<dbReference type="InterPro" id="IPR047246">
    <property type="entry name" value="ThrRS_anticodon"/>
</dbReference>
<dbReference type="InterPro" id="IPR004154">
    <property type="entry name" value="Anticodon-bd"/>
</dbReference>
<dbReference type="SMART" id="SM00863">
    <property type="entry name" value="tRNA_SAD"/>
    <property type="match status" value="1"/>
</dbReference>
<dbReference type="GO" id="GO:0005737">
    <property type="term" value="C:cytoplasm"/>
    <property type="evidence" value="ECO:0007669"/>
    <property type="project" value="UniProtKB-SubCell"/>
</dbReference>
<dbReference type="FunFam" id="3.10.20.30:FF:000005">
    <property type="entry name" value="Threonine--tRNA ligase"/>
    <property type="match status" value="1"/>
</dbReference>
<dbReference type="PROSITE" id="PS50862">
    <property type="entry name" value="AA_TRNA_LIGASE_II"/>
    <property type="match status" value="1"/>
</dbReference>
<evidence type="ECO:0000256" key="2">
    <source>
        <dbReference type="ARBA" id="ARBA00022490"/>
    </source>
</evidence>
<feature type="binding site" evidence="13">
    <location>
        <position position="517"/>
    </location>
    <ligand>
        <name>Zn(2+)</name>
        <dbReference type="ChEBI" id="CHEBI:29105"/>
        <note>catalytic</note>
    </ligand>
</feature>
<comment type="caution">
    <text evidence="16">The sequence shown here is derived from an EMBL/GenBank/DDBJ whole genome shotgun (WGS) entry which is preliminary data.</text>
</comment>
<evidence type="ECO:0000256" key="6">
    <source>
        <dbReference type="ARBA" id="ARBA00022741"/>
    </source>
</evidence>
<dbReference type="RefSeq" id="WP_114309710.1">
    <property type="nucleotide sequence ID" value="NZ_QPJO01000003.1"/>
</dbReference>
<keyword evidence="16" id="KW-0378">Hydrolase</keyword>
<dbReference type="Gene3D" id="3.10.20.30">
    <property type="match status" value="1"/>
</dbReference>
<dbReference type="Gene3D" id="3.40.50.800">
    <property type="entry name" value="Anticodon-binding domain"/>
    <property type="match status" value="1"/>
</dbReference>
<dbReference type="InterPro" id="IPR012947">
    <property type="entry name" value="tRNA_SAD"/>
</dbReference>
<keyword evidence="5 13" id="KW-0479">Metal-binding</keyword>
<keyword evidence="4 13" id="KW-0436">Ligase</keyword>
<dbReference type="Pfam" id="PF07973">
    <property type="entry name" value="tRNA_SAD"/>
    <property type="match status" value="1"/>
</dbReference>
<dbReference type="InterPro" id="IPR018163">
    <property type="entry name" value="Thr/Ala-tRNA-synth_IIc_edit"/>
</dbReference>
<comment type="caution">
    <text evidence="13">Lacks conserved residue(s) required for the propagation of feature annotation.</text>
</comment>
<dbReference type="PROSITE" id="PS51880">
    <property type="entry name" value="TGS"/>
    <property type="match status" value="1"/>
</dbReference>
<dbReference type="InterPro" id="IPR045864">
    <property type="entry name" value="aa-tRNA-synth_II/BPL/LPL"/>
</dbReference>
<sequence>MIQITLPDGSVRSFEKDVTPYEVAVDISAGFARNVISAKFNDTVVETTTPLTTDGSLTLYTFKDAAGKKAFWHSSAHVLAQALEELYPNVKLWVGPAIDNGFYYDVDLGEGTISEKDFKAIESKMIEIARGKHDFKMREVSKADALAYYKDKNDYKVDLIENLEDGTISFCDHSSFTDLCRGGHIPNTGIIKAVKILSVAGAYYKGDENNKQLTRVYGISFPKQKELTEYLQLLEEAKKRDHRKLGKELELFTFSKKVGQGLPLWLPKGAALRERLENFLKAAQKKAGYEMVATPHIGSKELYVTSGHYAKYGEDSFQPITTPAEGEEFLLKPMNCPHHCEIYNSKPFSYKELPKRFAEFGTVYRYEQSGELHGLTRVRGFTQDDAHIFCTPDQLDEEFKAVIDLVLYVFGSLGFEDFTAQVSLRDPEKPEKYIGSDENWEKAEQAILNAAIAKDLNYVVETGEAAFYGPKLDFMVKDALGRQWQLGTIQVDYNLPERFDLTYKGSDNEMHRPVMIHRAPFGSMERFIAILLEHTGGDFPLWLMPEQVIILSVSEKYEKYAKKVLNVLENDEIRALTDNRNETVGKKIREAELQKFPYMIIVGEQEANDNTITVRQRGGEDLGTITVEDFATIVKDKIKKSLKTFN</sequence>
<dbReference type="InterPro" id="IPR002320">
    <property type="entry name" value="Thr-tRNA-ligase_IIa"/>
</dbReference>
<dbReference type="InterPro" id="IPR002314">
    <property type="entry name" value="aa-tRNA-synt_IIb"/>
</dbReference>
<dbReference type="GO" id="GO:0046872">
    <property type="term" value="F:metal ion binding"/>
    <property type="evidence" value="ECO:0007669"/>
    <property type="project" value="UniProtKB-KW"/>
</dbReference>
<dbReference type="InterPro" id="IPR012675">
    <property type="entry name" value="Beta-grasp_dom_sf"/>
</dbReference>
<gene>
    <name evidence="13" type="primary">thrS</name>
    <name evidence="16" type="ORF">DFQ08_1032</name>
</gene>
<dbReference type="InterPro" id="IPR036621">
    <property type="entry name" value="Anticodon-bd_dom_sf"/>
</dbReference>
<dbReference type="SUPFAM" id="SSF52954">
    <property type="entry name" value="Class II aaRS ABD-related"/>
    <property type="match status" value="1"/>
</dbReference>
<evidence type="ECO:0000313" key="16">
    <source>
        <dbReference type="EMBL" id="RCW91181.1"/>
    </source>
</evidence>
<comment type="subunit">
    <text evidence="13">Homodimer.</text>
</comment>
<evidence type="ECO:0000256" key="3">
    <source>
        <dbReference type="ARBA" id="ARBA00022555"/>
    </source>
</evidence>
<keyword evidence="8 13" id="KW-0067">ATP-binding</keyword>
<dbReference type="EMBL" id="QPJO01000003">
    <property type="protein sequence ID" value="RCW91181.1"/>
    <property type="molecule type" value="Genomic_DNA"/>
</dbReference>
<keyword evidence="9 13" id="KW-0694">RNA-binding</keyword>
<evidence type="ECO:0000256" key="1">
    <source>
        <dbReference type="ARBA" id="ARBA00008226"/>
    </source>
</evidence>
<dbReference type="GO" id="GO:0006435">
    <property type="term" value="P:threonyl-tRNA aminoacylation"/>
    <property type="evidence" value="ECO:0007669"/>
    <property type="project" value="UniProtKB-UniRule"/>
</dbReference>
<dbReference type="InterPro" id="IPR033728">
    <property type="entry name" value="ThrRS_core"/>
</dbReference>
<evidence type="ECO:0000256" key="10">
    <source>
        <dbReference type="ARBA" id="ARBA00022917"/>
    </source>
</evidence>
<dbReference type="Proteomes" id="UP000253436">
    <property type="component" value="Unassembled WGS sequence"/>
</dbReference>
<keyword evidence="7 13" id="KW-0862">Zinc</keyword>
<dbReference type="FunFam" id="3.40.50.800:FF:000001">
    <property type="entry name" value="Threonine--tRNA ligase"/>
    <property type="match status" value="1"/>
</dbReference>
<dbReference type="CDD" id="cd00860">
    <property type="entry name" value="ThrRS_anticodon"/>
    <property type="match status" value="1"/>
</dbReference>
<dbReference type="Pfam" id="PF03129">
    <property type="entry name" value="HGTP_anticodon"/>
    <property type="match status" value="1"/>
</dbReference>
<dbReference type="EC" id="6.1.1.3" evidence="13"/>
<dbReference type="GO" id="GO:0016787">
    <property type="term" value="F:hydrolase activity"/>
    <property type="evidence" value="ECO:0007669"/>
    <property type="project" value="UniProtKB-KW"/>
</dbReference>
<evidence type="ECO:0000259" key="14">
    <source>
        <dbReference type="PROSITE" id="PS50862"/>
    </source>
</evidence>
<dbReference type="GO" id="GO:0004829">
    <property type="term" value="F:threonine-tRNA ligase activity"/>
    <property type="evidence" value="ECO:0007669"/>
    <property type="project" value="UniProtKB-UniRule"/>
</dbReference>
<feature type="binding site" evidence="13">
    <location>
        <position position="336"/>
    </location>
    <ligand>
        <name>Zn(2+)</name>
        <dbReference type="ChEBI" id="CHEBI:29105"/>
        <note>catalytic</note>
    </ligand>
</feature>
<dbReference type="Pfam" id="PF02824">
    <property type="entry name" value="TGS"/>
    <property type="match status" value="1"/>
</dbReference>
<dbReference type="SUPFAM" id="SSF55681">
    <property type="entry name" value="Class II aaRS and biotin synthetases"/>
    <property type="match status" value="1"/>
</dbReference>
<dbReference type="AlphaFoldDB" id="A0A368ZII5"/>
<dbReference type="FunFam" id="3.30.930.10:FF:000002">
    <property type="entry name" value="Threonine--tRNA ligase"/>
    <property type="match status" value="1"/>
</dbReference>
<protein>
    <recommendedName>
        <fullName evidence="13">Threonine--tRNA ligase</fullName>
        <ecNumber evidence="13">6.1.1.3</ecNumber>
    </recommendedName>
    <alternativeName>
        <fullName evidence="13">Threonyl-tRNA synthetase</fullName>
        <shortName evidence="13">ThrRS</shortName>
    </alternativeName>
</protein>
<evidence type="ECO:0000256" key="9">
    <source>
        <dbReference type="ARBA" id="ARBA00022884"/>
    </source>
</evidence>